<proteinExistence type="predicted"/>
<gene>
    <name evidence="1" type="ORF">AVEN_219228_1</name>
</gene>
<keyword evidence="2" id="KW-1185">Reference proteome</keyword>
<reference evidence="1 2" key="1">
    <citation type="journal article" date="2019" name="Sci. Rep.">
        <title>Orb-weaving spider Araneus ventricosus genome elucidates the spidroin gene catalogue.</title>
        <authorList>
            <person name="Kono N."/>
            <person name="Nakamura H."/>
            <person name="Ohtoshi R."/>
            <person name="Moran D.A.P."/>
            <person name="Shinohara A."/>
            <person name="Yoshida Y."/>
            <person name="Fujiwara M."/>
            <person name="Mori M."/>
            <person name="Tomita M."/>
            <person name="Arakawa K."/>
        </authorList>
    </citation>
    <scope>NUCLEOTIDE SEQUENCE [LARGE SCALE GENOMIC DNA]</scope>
</reference>
<dbReference type="AlphaFoldDB" id="A0A4Y2HQV8"/>
<name>A0A4Y2HQV8_ARAVE</name>
<organism evidence="1 2">
    <name type="scientific">Araneus ventricosus</name>
    <name type="common">Orbweaver spider</name>
    <name type="synonym">Epeira ventricosa</name>
    <dbReference type="NCBI Taxonomy" id="182803"/>
    <lineage>
        <taxon>Eukaryota</taxon>
        <taxon>Metazoa</taxon>
        <taxon>Ecdysozoa</taxon>
        <taxon>Arthropoda</taxon>
        <taxon>Chelicerata</taxon>
        <taxon>Arachnida</taxon>
        <taxon>Araneae</taxon>
        <taxon>Araneomorphae</taxon>
        <taxon>Entelegynae</taxon>
        <taxon>Araneoidea</taxon>
        <taxon>Araneidae</taxon>
        <taxon>Araneus</taxon>
    </lineage>
</organism>
<evidence type="ECO:0000313" key="1">
    <source>
        <dbReference type="EMBL" id="GBM67419.1"/>
    </source>
</evidence>
<dbReference type="Proteomes" id="UP000499080">
    <property type="component" value="Unassembled WGS sequence"/>
</dbReference>
<protein>
    <submittedName>
        <fullName evidence="1">Uncharacterized protein</fullName>
    </submittedName>
</protein>
<dbReference type="EMBL" id="BGPR01002083">
    <property type="protein sequence ID" value="GBM67419.1"/>
    <property type="molecule type" value="Genomic_DNA"/>
</dbReference>
<sequence length="106" mass="12382">MKRYKASLFTPAHRGLCGLWRHRVQAAEALVDTDVQQNDYYHEFSVRLWRNDNSHRVLRASNEEVQGIPLHTCSSWAVGLCRHHVQAAEALVDIDVQQNDYYRKFS</sequence>
<comment type="caution">
    <text evidence="1">The sequence shown here is derived from an EMBL/GenBank/DDBJ whole genome shotgun (WGS) entry which is preliminary data.</text>
</comment>
<accession>A0A4Y2HQV8</accession>
<evidence type="ECO:0000313" key="2">
    <source>
        <dbReference type="Proteomes" id="UP000499080"/>
    </source>
</evidence>